<evidence type="ECO:0000256" key="1">
    <source>
        <dbReference type="ARBA" id="ARBA00004370"/>
    </source>
</evidence>
<dbReference type="SUPFAM" id="SSF81321">
    <property type="entry name" value="Family A G protein-coupled receptor-like"/>
    <property type="match status" value="1"/>
</dbReference>
<accession>A0A913YHL2</accession>
<feature type="transmembrane region" description="Helical" evidence="5">
    <location>
        <begin position="168"/>
        <end position="194"/>
    </location>
</feature>
<dbReference type="Proteomes" id="UP000887567">
    <property type="component" value="Unplaced"/>
</dbReference>
<feature type="transmembrane region" description="Helical" evidence="5">
    <location>
        <begin position="6"/>
        <end position="30"/>
    </location>
</feature>
<feature type="transmembrane region" description="Helical" evidence="5">
    <location>
        <begin position="255"/>
        <end position="274"/>
    </location>
</feature>
<feature type="domain" description="G-protein coupled receptors family 1 profile" evidence="6">
    <location>
        <begin position="21"/>
        <end position="274"/>
    </location>
</feature>
<dbReference type="GO" id="GO:0016020">
    <property type="term" value="C:membrane"/>
    <property type="evidence" value="ECO:0007669"/>
    <property type="project" value="UniProtKB-SubCell"/>
</dbReference>
<name>A0A913YHL2_EXADI</name>
<dbReference type="AlphaFoldDB" id="A0A913YHL2"/>
<dbReference type="CDD" id="cd00637">
    <property type="entry name" value="7tm_classA_rhodopsin-like"/>
    <property type="match status" value="1"/>
</dbReference>
<dbReference type="InterPro" id="IPR017452">
    <property type="entry name" value="GPCR_Rhodpsn_7TM"/>
</dbReference>
<evidence type="ECO:0000256" key="3">
    <source>
        <dbReference type="ARBA" id="ARBA00022989"/>
    </source>
</evidence>
<dbReference type="Pfam" id="PF00001">
    <property type="entry name" value="7tm_1"/>
    <property type="match status" value="1"/>
</dbReference>
<feature type="transmembrane region" description="Helical" evidence="5">
    <location>
        <begin position="131"/>
        <end position="148"/>
    </location>
</feature>
<comment type="subcellular location">
    <subcellularLocation>
        <location evidence="1">Membrane</location>
    </subcellularLocation>
</comment>
<reference evidence="7" key="1">
    <citation type="submission" date="2022-11" db="UniProtKB">
        <authorList>
            <consortium name="EnsemblMetazoa"/>
        </authorList>
    </citation>
    <scope>IDENTIFICATION</scope>
</reference>
<feature type="transmembrane region" description="Helical" evidence="5">
    <location>
        <begin position="42"/>
        <end position="71"/>
    </location>
</feature>
<dbReference type="PANTHER" id="PTHR45698">
    <property type="entry name" value="TRACE AMINE-ASSOCIATED RECEPTOR 19N-RELATED"/>
    <property type="match status" value="1"/>
</dbReference>
<proteinExistence type="predicted"/>
<evidence type="ECO:0000313" key="8">
    <source>
        <dbReference type="Proteomes" id="UP000887567"/>
    </source>
</evidence>
<dbReference type="KEGG" id="epa:114574728"/>
<dbReference type="EnsemblMetazoa" id="XM_028658095.1">
    <property type="protein sequence ID" value="XP_028513896.1"/>
    <property type="gene ID" value="LOC114574728"/>
</dbReference>
<evidence type="ECO:0000259" key="6">
    <source>
        <dbReference type="PROSITE" id="PS50262"/>
    </source>
</evidence>
<organism evidence="7 8">
    <name type="scientific">Exaiptasia diaphana</name>
    <name type="common">Tropical sea anemone</name>
    <name type="synonym">Aiptasia pulchella</name>
    <dbReference type="NCBI Taxonomy" id="2652724"/>
    <lineage>
        <taxon>Eukaryota</taxon>
        <taxon>Metazoa</taxon>
        <taxon>Cnidaria</taxon>
        <taxon>Anthozoa</taxon>
        <taxon>Hexacorallia</taxon>
        <taxon>Actiniaria</taxon>
        <taxon>Aiptasiidae</taxon>
        <taxon>Exaiptasia</taxon>
    </lineage>
</organism>
<dbReference type="GO" id="GO:0004930">
    <property type="term" value="F:G protein-coupled receptor activity"/>
    <property type="evidence" value="ECO:0007669"/>
    <property type="project" value="InterPro"/>
</dbReference>
<dbReference type="RefSeq" id="XP_028513896.1">
    <property type="nucleotide sequence ID" value="XM_028658095.1"/>
</dbReference>
<dbReference type="GeneID" id="114574728"/>
<dbReference type="OrthoDB" id="10037617at2759"/>
<feature type="transmembrane region" description="Helical" evidence="5">
    <location>
        <begin position="215"/>
        <end position="243"/>
    </location>
</feature>
<keyword evidence="3 5" id="KW-1133">Transmembrane helix</keyword>
<keyword evidence="2 5" id="KW-0812">Transmembrane</keyword>
<dbReference type="PANTHER" id="PTHR45698:SF1">
    <property type="entry name" value="TRACE AMINE-ASSOCIATED RECEPTOR 13C-LIKE"/>
    <property type="match status" value="1"/>
</dbReference>
<dbReference type="PRINTS" id="PR00237">
    <property type="entry name" value="GPCRRHODOPSN"/>
</dbReference>
<evidence type="ECO:0000256" key="5">
    <source>
        <dbReference type="SAM" id="Phobius"/>
    </source>
</evidence>
<evidence type="ECO:0000256" key="2">
    <source>
        <dbReference type="ARBA" id="ARBA00022692"/>
    </source>
</evidence>
<evidence type="ECO:0000256" key="4">
    <source>
        <dbReference type="ARBA" id="ARBA00023136"/>
    </source>
</evidence>
<keyword evidence="8" id="KW-1185">Reference proteome</keyword>
<protein>
    <recommendedName>
        <fullName evidence="6">G-protein coupled receptors family 1 profile domain-containing protein</fullName>
    </recommendedName>
</protein>
<sequence length="305" mass="35413">MELLKVLLVVYCIIFLFNVIGNSLVIYIIWKKQSSQRTSTDYLMLNMAGADLIFGVFVLILQFLIFSILFIPNSYKIIFDDVLFCRLFTTGDIALAAHVDSTFTMLILSVERYFAVCRPHSFKKWFSKRNVKFSVVLCWILSLAMVLPRSSGQSCSSWSRDLVKTLSVISMVFLMVTLLIIAALSVNIYLTLWWKHTTIQPTAAREIQERKMKKRVTLCVLAVIVTYIFLNIPLYICYVLYVFHLITELETVVKLAHITIFLSFINSSLDPYMYSFQNQRMRKLFKAIFTCKEREDLTQEQTLGQ</sequence>
<dbReference type="InterPro" id="IPR000276">
    <property type="entry name" value="GPCR_Rhodpsn"/>
</dbReference>
<evidence type="ECO:0000313" key="7">
    <source>
        <dbReference type="EnsemblMetazoa" id="XP_028513896.1"/>
    </source>
</evidence>
<dbReference type="PROSITE" id="PS50262">
    <property type="entry name" value="G_PROTEIN_RECEP_F1_2"/>
    <property type="match status" value="1"/>
</dbReference>
<keyword evidence="4 5" id="KW-0472">Membrane</keyword>
<dbReference type="Gene3D" id="1.20.1070.10">
    <property type="entry name" value="Rhodopsin 7-helix transmembrane proteins"/>
    <property type="match status" value="1"/>
</dbReference>